<evidence type="ECO:0000259" key="8">
    <source>
        <dbReference type="Pfam" id="PF21787"/>
    </source>
</evidence>
<feature type="compositionally biased region" description="Polar residues" evidence="5">
    <location>
        <begin position="386"/>
        <end position="400"/>
    </location>
</feature>
<feature type="domain" description="THAP-type" evidence="6">
    <location>
        <begin position="281"/>
        <end position="343"/>
    </location>
</feature>
<dbReference type="Pfam" id="PF21787">
    <property type="entry name" value="TNP-like_RNaseH_N"/>
    <property type="match status" value="1"/>
</dbReference>
<evidence type="ECO:0000256" key="3">
    <source>
        <dbReference type="ARBA" id="ARBA00022833"/>
    </source>
</evidence>
<evidence type="ECO:0008006" key="12">
    <source>
        <dbReference type="Google" id="ProtNLM"/>
    </source>
</evidence>
<gene>
    <name evidence="10" type="ORF">NQ317_007935</name>
</gene>
<keyword evidence="4" id="KW-0238">DNA-binding</keyword>
<dbReference type="PANTHER" id="PTHR22954">
    <property type="entry name" value="RETROVIRAL PROTEASE-RELATED"/>
    <property type="match status" value="1"/>
</dbReference>
<reference evidence="10" key="1">
    <citation type="journal article" date="2023" name="Insect Mol. Biol.">
        <title>Genome sequencing provides insights into the evolution of gene families encoding plant cell wall-degrading enzymes in longhorned beetles.</title>
        <authorList>
            <person name="Shin N.R."/>
            <person name="Okamura Y."/>
            <person name="Kirsch R."/>
            <person name="Pauchet Y."/>
        </authorList>
    </citation>
    <scope>NUCLEOTIDE SEQUENCE</scope>
    <source>
        <strain evidence="10">MMC_N1</strain>
    </source>
</reference>
<name>A0ABQ9JQI0_9CUCU</name>
<organism evidence="10 11">
    <name type="scientific">Molorchus minor</name>
    <dbReference type="NCBI Taxonomy" id="1323400"/>
    <lineage>
        <taxon>Eukaryota</taxon>
        <taxon>Metazoa</taxon>
        <taxon>Ecdysozoa</taxon>
        <taxon>Arthropoda</taxon>
        <taxon>Hexapoda</taxon>
        <taxon>Insecta</taxon>
        <taxon>Pterygota</taxon>
        <taxon>Neoptera</taxon>
        <taxon>Endopterygota</taxon>
        <taxon>Coleoptera</taxon>
        <taxon>Polyphaga</taxon>
        <taxon>Cucujiformia</taxon>
        <taxon>Chrysomeloidea</taxon>
        <taxon>Cerambycidae</taxon>
        <taxon>Lamiinae</taxon>
        <taxon>Monochamini</taxon>
        <taxon>Molorchus</taxon>
    </lineage>
</organism>
<feature type="region of interest" description="Disordered" evidence="5">
    <location>
        <begin position="363"/>
        <end position="409"/>
    </location>
</feature>
<feature type="domain" description="Transposable element P transposase-like GTP-binding insertion" evidence="9">
    <location>
        <begin position="677"/>
        <end position="794"/>
    </location>
</feature>
<keyword evidence="2" id="KW-0863">Zinc-finger</keyword>
<dbReference type="PANTHER" id="PTHR22954:SF3">
    <property type="entry name" value="PROTEIN CBG08539"/>
    <property type="match status" value="1"/>
</dbReference>
<dbReference type="InterPro" id="IPR005312">
    <property type="entry name" value="DUF1759"/>
</dbReference>
<dbReference type="Pfam" id="PF21788">
    <property type="entry name" value="TNP-like_GBD"/>
    <property type="match status" value="1"/>
</dbReference>
<feature type="domain" description="Transposable element P transposase-like RNase H" evidence="8">
    <location>
        <begin position="571"/>
        <end position="668"/>
    </location>
</feature>
<accession>A0ABQ9JQI0</accession>
<evidence type="ECO:0000256" key="1">
    <source>
        <dbReference type="ARBA" id="ARBA00022723"/>
    </source>
</evidence>
<dbReference type="EMBL" id="JAPWTJ010000255">
    <property type="protein sequence ID" value="KAJ8980515.1"/>
    <property type="molecule type" value="Genomic_DNA"/>
</dbReference>
<dbReference type="Pfam" id="PF05485">
    <property type="entry name" value="THAP"/>
    <property type="match status" value="1"/>
</dbReference>
<dbReference type="Pfam" id="PF12017">
    <property type="entry name" value="Tnp_P_element"/>
    <property type="match status" value="1"/>
</dbReference>
<keyword evidence="11" id="KW-1185">Reference proteome</keyword>
<evidence type="ECO:0000256" key="4">
    <source>
        <dbReference type="ARBA" id="ARBA00023125"/>
    </source>
</evidence>
<evidence type="ECO:0000259" key="6">
    <source>
        <dbReference type="Pfam" id="PF05485"/>
    </source>
</evidence>
<dbReference type="InterPro" id="IPR048366">
    <property type="entry name" value="TNP-like_GBD"/>
</dbReference>
<evidence type="ECO:0000313" key="11">
    <source>
        <dbReference type="Proteomes" id="UP001162164"/>
    </source>
</evidence>
<sequence>MNVMTRARSNEAKSESAEGVQISYKMTGLITLALWKFLETSSINNYNLASINLNTSENTDVQPTSTNRNNALNVKLPDIKLPNFNGDYDRWLEFYDTFMSMVDSDTRLDDIRKFLYLKSCITGEAKDCIKSIVVSAANYPVAWKLLRERYENKEILINNHVKALFALPLVVKESHIVLRQLLDKVLKHIRYLEALGEPVKEWNRLLIEFVCVKLNSNLRLADPTFNKSSKIDVLLGATVFWKLLCVGQVNLGENMPTLQNTQLGWVISGIVPTRSDQGQTNVSYELFFLRFPTKVQSKLIWCALLGLNKDIPKSADVCDDHFNSCDVYVTRDGKRRLKIDALPLKIQPNLFTQSSYCLFSSSSLSDEGSESGYIHNTSPRPVRPQMISNQGSDSTSSNETPPKCVKSEAIPRLVQSSSYTSTASETEEQILNLTKTKPCSAPKTIVGSTSDFHGEFSLMTGSRKRKRDYIGDLSSDDFSTPQKRTRNVKTCRKKVVADQRRKIHSLQCTVRSLRKRITSLKSLLTYLRNKFSFTETSESAIKAYNFARQTFNRSLPHLATISKWYKVVDGSPGFTQEALTALSLKKQECSTPVLCNLVMDEMAIRRRVEWTGSKFAGYVDIGTNIDSDILPHAREALVFMVVCLNGSWKVPVGYFLLDGLGSTEKADLDVFIYLDASHMIKLIRNCFASQKILKDLNGRQIKWEYLVKLVEKQNIEGLHAATKIRTRHLSYEREKMKVRLATQTLSKSASDAISFLREDLKDKAFEDSEATTEFLLQFNNIFDILNSRNRLAKYFL</sequence>
<feature type="domain" description="THAP9-like helix-turn-helix" evidence="7">
    <location>
        <begin position="541"/>
        <end position="564"/>
    </location>
</feature>
<evidence type="ECO:0000313" key="10">
    <source>
        <dbReference type="EMBL" id="KAJ8980515.1"/>
    </source>
</evidence>
<evidence type="ECO:0000259" key="7">
    <source>
        <dbReference type="Pfam" id="PF12017"/>
    </source>
</evidence>
<protein>
    <recommendedName>
        <fullName evidence="12">THAP-type domain-containing protein</fullName>
    </recommendedName>
</protein>
<dbReference type="InterPro" id="IPR006612">
    <property type="entry name" value="THAP_Znf"/>
</dbReference>
<proteinExistence type="predicted"/>
<dbReference type="InterPro" id="IPR048365">
    <property type="entry name" value="TNP-like_RNaseH_N"/>
</dbReference>
<evidence type="ECO:0000259" key="9">
    <source>
        <dbReference type="Pfam" id="PF21788"/>
    </source>
</evidence>
<evidence type="ECO:0000256" key="2">
    <source>
        <dbReference type="ARBA" id="ARBA00022771"/>
    </source>
</evidence>
<evidence type="ECO:0000256" key="5">
    <source>
        <dbReference type="SAM" id="MobiDB-lite"/>
    </source>
</evidence>
<dbReference type="Proteomes" id="UP001162164">
    <property type="component" value="Unassembled WGS sequence"/>
</dbReference>
<comment type="caution">
    <text evidence="10">The sequence shown here is derived from an EMBL/GenBank/DDBJ whole genome shotgun (WGS) entry which is preliminary data.</text>
</comment>
<feature type="compositionally biased region" description="Low complexity" evidence="5">
    <location>
        <begin position="363"/>
        <end position="373"/>
    </location>
</feature>
<keyword evidence="3" id="KW-0862">Zinc</keyword>
<dbReference type="SUPFAM" id="SSF57716">
    <property type="entry name" value="Glucocorticoid receptor-like (DNA-binding domain)"/>
    <property type="match status" value="1"/>
</dbReference>
<dbReference type="InterPro" id="IPR021896">
    <property type="entry name" value="THAP9-like_HTH"/>
</dbReference>
<keyword evidence="1" id="KW-0479">Metal-binding</keyword>
<dbReference type="InterPro" id="IPR038441">
    <property type="entry name" value="THAP_Znf_sf"/>
</dbReference>
<dbReference type="Gene3D" id="6.20.210.20">
    <property type="entry name" value="THAP domain"/>
    <property type="match status" value="1"/>
</dbReference>
<dbReference type="Pfam" id="PF03564">
    <property type="entry name" value="DUF1759"/>
    <property type="match status" value="1"/>
</dbReference>